<dbReference type="GO" id="GO:0030288">
    <property type="term" value="C:outer membrane-bounded periplasmic space"/>
    <property type="evidence" value="ECO:0007669"/>
    <property type="project" value="InterPro"/>
</dbReference>
<evidence type="ECO:0000313" key="9">
    <source>
        <dbReference type="Proteomes" id="UP000648816"/>
    </source>
</evidence>
<dbReference type="PANTHER" id="PTHR42852:SF6">
    <property type="entry name" value="THIOL:DISULFIDE INTERCHANGE PROTEIN DSBE"/>
    <property type="match status" value="1"/>
</dbReference>
<reference evidence="8" key="3">
    <citation type="submission" date="2021-06" db="EMBL/GenBank/DDBJ databases">
        <title>Updating the genus Pseudomonas: Description of 43 new species and partition of the Pseudomonas putida group.</title>
        <authorList>
            <person name="Girard L."/>
            <person name="Lood C."/>
            <person name="Vandamme P."/>
            <person name="Rokni-Zadeh H."/>
            <person name="Van Noort V."/>
            <person name="Hofte M."/>
            <person name="Lavigne R."/>
            <person name="De Mot R."/>
        </authorList>
    </citation>
    <scope>NUCLEOTIDE SEQUENCE</scope>
    <source>
        <strain evidence="8">SWRI153</strain>
    </source>
</reference>
<keyword evidence="4" id="KW-1015">Disulfide bond</keyword>
<evidence type="ECO:0000256" key="2">
    <source>
        <dbReference type="ARBA" id="ARBA00007758"/>
    </source>
</evidence>
<evidence type="ECO:0000256" key="1">
    <source>
        <dbReference type="ARBA" id="ARBA00004383"/>
    </source>
</evidence>
<evidence type="ECO:0000313" key="8">
    <source>
        <dbReference type="EMBL" id="MBV4484248.1"/>
    </source>
</evidence>
<evidence type="ECO:0000259" key="6">
    <source>
        <dbReference type="PROSITE" id="PS51352"/>
    </source>
</evidence>
<dbReference type="InterPro" id="IPR004799">
    <property type="entry name" value="Periplasmic_diS_OxRdtase_DsbE"/>
</dbReference>
<dbReference type="Pfam" id="PF08534">
    <property type="entry name" value="Redoxin"/>
    <property type="match status" value="1"/>
</dbReference>
<dbReference type="PROSITE" id="PS51352">
    <property type="entry name" value="THIOREDOXIN_2"/>
    <property type="match status" value="1"/>
</dbReference>
<comment type="similarity">
    <text evidence="2">Belongs to the thioredoxin family. DsbE subfamily.</text>
</comment>
<dbReference type="EMBL" id="JABWQP020000001">
    <property type="protein sequence ID" value="MBV4484248.1"/>
    <property type="molecule type" value="Genomic_DNA"/>
</dbReference>
<evidence type="ECO:0000256" key="4">
    <source>
        <dbReference type="ARBA" id="ARBA00023157"/>
    </source>
</evidence>
<proteinExistence type="inferred from homology"/>
<dbReference type="SUPFAM" id="SSF52833">
    <property type="entry name" value="Thioredoxin-like"/>
    <property type="match status" value="1"/>
</dbReference>
<dbReference type="CDD" id="cd03010">
    <property type="entry name" value="TlpA_like_DsbE"/>
    <property type="match status" value="1"/>
</dbReference>
<comment type="caution">
    <text evidence="7">The sequence shown here is derived from an EMBL/GenBank/DDBJ whole genome shotgun (WGS) entry which is preliminary data.</text>
</comment>
<sequence>MSVNGKRWLLVAFIAFVLGCFATIVVTQLKKGDPSELPSALIGKPFPEFSLPNVQGDKTLTKADILGKPALVNVWGTWCISCRVEHPVLNKLAERGVVIYGINYKDVNADALKWLAEFHNPYALDIRDDEGSLGLNLGVYGAPETFFIDAKGIIRDKFVGVIDEQVWREKLAAKYQALVDEAQP</sequence>
<dbReference type="RefSeq" id="WP_186531989.1">
    <property type="nucleotide sequence ID" value="NZ_JABWQP020000001.1"/>
</dbReference>
<keyword evidence="3" id="KW-0201">Cytochrome c-type biogenesis</keyword>
<feature type="domain" description="Thioredoxin" evidence="6">
    <location>
        <begin position="40"/>
        <end position="176"/>
    </location>
</feature>
<dbReference type="PANTHER" id="PTHR42852">
    <property type="entry name" value="THIOL:DISULFIDE INTERCHANGE PROTEIN DSBE"/>
    <property type="match status" value="1"/>
</dbReference>
<keyword evidence="5" id="KW-0676">Redox-active center</keyword>
<gene>
    <name evidence="8" type="ORF">HU727_001435</name>
    <name evidence="7" type="ORF">HU727_11845</name>
</gene>
<dbReference type="InterPro" id="IPR036249">
    <property type="entry name" value="Thioredoxin-like_sf"/>
</dbReference>
<keyword evidence="9" id="KW-1185">Reference proteome</keyword>
<dbReference type="Proteomes" id="UP000648816">
    <property type="component" value="Unassembled WGS sequence"/>
</dbReference>
<dbReference type="Gene3D" id="3.40.30.10">
    <property type="entry name" value="Glutaredoxin"/>
    <property type="match status" value="1"/>
</dbReference>
<dbReference type="InterPro" id="IPR013766">
    <property type="entry name" value="Thioredoxin_domain"/>
</dbReference>
<dbReference type="GO" id="GO:0017004">
    <property type="term" value="P:cytochrome complex assembly"/>
    <property type="evidence" value="ECO:0007669"/>
    <property type="project" value="UniProtKB-KW"/>
</dbReference>
<dbReference type="AlphaFoldDB" id="A0A923F3W3"/>
<dbReference type="NCBIfam" id="TIGR00385">
    <property type="entry name" value="dsbE"/>
    <property type="match status" value="1"/>
</dbReference>
<organism evidence="7">
    <name type="scientific">Pseudomonas khorasanensis</name>
    <dbReference type="NCBI Taxonomy" id="2745508"/>
    <lineage>
        <taxon>Bacteria</taxon>
        <taxon>Pseudomonadati</taxon>
        <taxon>Pseudomonadota</taxon>
        <taxon>Gammaproteobacteria</taxon>
        <taxon>Pseudomonadales</taxon>
        <taxon>Pseudomonadaceae</taxon>
        <taxon>Pseudomonas</taxon>
    </lineage>
</organism>
<dbReference type="GO" id="GO:0005886">
    <property type="term" value="C:plasma membrane"/>
    <property type="evidence" value="ECO:0007669"/>
    <property type="project" value="UniProtKB-SubCell"/>
</dbReference>
<reference evidence="7 9" key="1">
    <citation type="journal article" date="2020" name="Microorganisms">
        <title>Reliable Identification of Environmental Pseudomonas Isolates Using the rpoD Gene.</title>
        <authorList>
            <consortium name="The Broad Institute Genome Sequencing Platform"/>
            <person name="Girard L."/>
            <person name="Lood C."/>
            <person name="Rokni-Zadeh H."/>
            <person name="van Noort V."/>
            <person name="Lavigne R."/>
            <person name="De Mot R."/>
        </authorList>
    </citation>
    <scope>NUCLEOTIDE SEQUENCE</scope>
    <source>
        <strain evidence="7 9">SWRI153</strain>
    </source>
</reference>
<evidence type="ECO:0000313" key="7">
    <source>
        <dbReference type="EMBL" id="MBC3342335.1"/>
    </source>
</evidence>
<comment type="subcellular location">
    <subcellularLocation>
        <location evidence="1">Cell inner membrane</location>
        <topology evidence="1">Single-pass membrane protein</topology>
        <orientation evidence="1">Periplasmic side</orientation>
    </subcellularLocation>
</comment>
<name>A0A923F3W3_9PSED</name>
<dbReference type="InterPro" id="IPR013740">
    <property type="entry name" value="Redoxin"/>
</dbReference>
<dbReference type="InterPro" id="IPR050553">
    <property type="entry name" value="Thioredoxin_ResA/DsbE_sf"/>
</dbReference>
<accession>A0A923F3W3</accession>
<dbReference type="GO" id="GO:0015036">
    <property type="term" value="F:disulfide oxidoreductase activity"/>
    <property type="evidence" value="ECO:0007669"/>
    <property type="project" value="InterPro"/>
</dbReference>
<dbReference type="PROSITE" id="PS51257">
    <property type="entry name" value="PROKAR_LIPOPROTEIN"/>
    <property type="match status" value="1"/>
</dbReference>
<reference evidence="7" key="2">
    <citation type="submission" date="2020-07" db="EMBL/GenBank/DDBJ databases">
        <authorList>
            <person name="Lood C."/>
            <person name="Girard L."/>
        </authorList>
    </citation>
    <scope>NUCLEOTIDE SEQUENCE</scope>
    <source>
        <strain evidence="7">SWRI153</strain>
    </source>
</reference>
<evidence type="ECO:0000256" key="5">
    <source>
        <dbReference type="ARBA" id="ARBA00023284"/>
    </source>
</evidence>
<evidence type="ECO:0000256" key="3">
    <source>
        <dbReference type="ARBA" id="ARBA00022748"/>
    </source>
</evidence>
<dbReference type="EMBL" id="JABWQP010000005">
    <property type="protein sequence ID" value="MBC3342335.1"/>
    <property type="molecule type" value="Genomic_DNA"/>
</dbReference>
<protein>
    <submittedName>
        <fullName evidence="7">DsbE family thiol:disulfide interchange protein</fullName>
    </submittedName>
</protein>